<proteinExistence type="predicted"/>
<keyword evidence="2" id="KW-1185">Reference proteome</keyword>
<dbReference type="EMBL" id="FOBB01000001">
    <property type="protein sequence ID" value="SEK42497.1"/>
    <property type="molecule type" value="Genomic_DNA"/>
</dbReference>
<protein>
    <submittedName>
        <fullName evidence="1">Uncharacterized protein</fullName>
    </submittedName>
</protein>
<sequence length="37" mass="4278">MAQEGDFLLSDPENYLRKKEKNEPGLLPAITLTRELF</sequence>
<reference evidence="1 2" key="1">
    <citation type="submission" date="2016-10" db="EMBL/GenBank/DDBJ databases">
        <authorList>
            <person name="de Groot N.N."/>
        </authorList>
    </citation>
    <scope>NUCLEOTIDE SEQUENCE [LARGE SCALE GENOMIC DNA]</scope>
    <source>
        <strain evidence="1 2">DSM 21039</strain>
    </source>
</reference>
<dbReference type="Proteomes" id="UP000198984">
    <property type="component" value="Unassembled WGS sequence"/>
</dbReference>
<dbReference type="AlphaFoldDB" id="A0A1H7GYA9"/>
<gene>
    <name evidence="1" type="ORF">SAMN04488505_101174</name>
</gene>
<name>A0A1H7GYA9_9BACT</name>
<organism evidence="1 2">
    <name type="scientific">Chitinophaga rupis</name>
    <dbReference type="NCBI Taxonomy" id="573321"/>
    <lineage>
        <taxon>Bacteria</taxon>
        <taxon>Pseudomonadati</taxon>
        <taxon>Bacteroidota</taxon>
        <taxon>Chitinophagia</taxon>
        <taxon>Chitinophagales</taxon>
        <taxon>Chitinophagaceae</taxon>
        <taxon>Chitinophaga</taxon>
    </lineage>
</organism>
<evidence type="ECO:0000313" key="1">
    <source>
        <dbReference type="EMBL" id="SEK42497.1"/>
    </source>
</evidence>
<accession>A0A1H7GYA9</accession>
<evidence type="ECO:0000313" key="2">
    <source>
        <dbReference type="Proteomes" id="UP000198984"/>
    </source>
</evidence>